<organism evidence="1">
    <name type="scientific">uncultured Caudovirales phage</name>
    <dbReference type="NCBI Taxonomy" id="2100421"/>
    <lineage>
        <taxon>Viruses</taxon>
        <taxon>Duplodnaviria</taxon>
        <taxon>Heunggongvirae</taxon>
        <taxon>Uroviricota</taxon>
        <taxon>Caudoviricetes</taxon>
        <taxon>Peduoviridae</taxon>
        <taxon>Maltschvirus</taxon>
        <taxon>Maltschvirus maltsch</taxon>
    </lineage>
</organism>
<evidence type="ECO:0008006" key="2">
    <source>
        <dbReference type="Google" id="ProtNLM"/>
    </source>
</evidence>
<proteinExistence type="predicted"/>
<dbReference type="Pfam" id="PF05037">
    <property type="entry name" value="DUF669"/>
    <property type="match status" value="1"/>
</dbReference>
<reference evidence="1" key="1">
    <citation type="submission" date="2020-04" db="EMBL/GenBank/DDBJ databases">
        <authorList>
            <person name="Chiriac C."/>
            <person name="Salcher M."/>
            <person name="Ghai R."/>
            <person name="Kavagutti S V."/>
        </authorList>
    </citation>
    <scope>NUCLEOTIDE SEQUENCE</scope>
</reference>
<accession>A0A6J5P8J2</accession>
<name>A0A6J5P8J2_9CAUD</name>
<sequence length="163" mass="17941">MALLDFDFDPSTVEPSKYGLLPVGEYISEVTNSDYKATKNGTGKYIELEMTILDGEYAGRKFWDRLNVINENKQAQDIANATLKDILTAIGYLGSFRDTSVLHNRPLKMKISMTTRKNSGEEQNSAKYFPLNGAMKATAATAAKTVATNPAAGAAKPKPWERK</sequence>
<dbReference type="EMBL" id="LR796817">
    <property type="protein sequence ID" value="CAB4167843.1"/>
    <property type="molecule type" value="Genomic_DNA"/>
</dbReference>
<protein>
    <recommendedName>
        <fullName evidence="2">DUF669 domain-containing protein</fullName>
    </recommendedName>
</protein>
<evidence type="ECO:0000313" key="1">
    <source>
        <dbReference type="EMBL" id="CAB4167843.1"/>
    </source>
</evidence>
<dbReference type="InterPro" id="IPR007731">
    <property type="entry name" value="DUF669"/>
</dbReference>
<gene>
    <name evidence="1" type="ORF">UFOVP868_57</name>
</gene>